<reference evidence="1" key="1">
    <citation type="submission" date="2013-07" db="EMBL/GenBank/DDBJ databases">
        <title>The genome of Eucalyptus grandis.</title>
        <authorList>
            <person name="Schmutz J."/>
            <person name="Hayes R."/>
            <person name="Myburg A."/>
            <person name="Tuskan G."/>
            <person name="Grattapaglia D."/>
            <person name="Rokhsar D.S."/>
        </authorList>
    </citation>
    <scope>NUCLEOTIDE SEQUENCE</scope>
    <source>
        <tissue evidence="1">Leaf extractions</tissue>
    </source>
</reference>
<protein>
    <submittedName>
        <fullName evidence="1">Uncharacterized protein</fullName>
    </submittedName>
</protein>
<proteinExistence type="predicted"/>
<sequence>MIFLNKPWDDLIQLQWHSSKELRMNIKSCNRSKIFYSSIIFGCNRNASPSEFPTAKYERHKFAVGIEP</sequence>
<dbReference type="InParanoid" id="A0A059AW00"/>
<dbReference type="AlphaFoldDB" id="A0A059AW00"/>
<evidence type="ECO:0000313" key="1">
    <source>
        <dbReference type="EMBL" id="KCW58162.1"/>
    </source>
</evidence>
<dbReference type="Gramene" id="KCW58162">
    <property type="protein sequence ID" value="KCW58162"/>
    <property type="gene ID" value="EUGRSUZ_H00880"/>
</dbReference>
<gene>
    <name evidence="1" type="ORF">EUGRSUZ_H00880</name>
</gene>
<accession>A0A059AW00</accession>
<name>A0A059AW00_EUCGR</name>
<organism evidence="1">
    <name type="scientific">Eucalyptus grandis</name>
    <name type="common">Flooded gum</name>
    <dbReference type="NCBI Taxonomy" id="71139"/>
    <lineage>
        <taxon>Eukaryota</taxon>
        <taxon>Viridiplantae</taxon>
        <taxon>Streptophyta</taxon>
        <taxon>Embryophyta</taxon>
        <taxon>Tracheophyta</taxon>
        <taxon>Spermatophyta</taxon>
        <taxon>Magnoliopsida</taxon>
        <taxon>eudicotyledons</taxon>
        <taxon>Gunneridae</taxon>
        <taxon>Pentapetalae</taxon>
        <taxon>rosids</taxon>
        <taxon>malvids</taxon>
        <taxon>Myrtales</taxon>
        <taxon>Myrtaceae</taxon>
        <taxon>Myrtoideae</taxon>
        <taxon>Eucalypteae</taxon>
        <taxon>Eucalyptus</taxon>
    </lineage>
</organism>
<dbReference type="EMBL" id="KK198760">
    <property type="protein sequence ID" value="KCW58162.1"/>
    <property type="molecule type" value="Genomic_DNA"/>
</dbReference>